<feature type="region of interest" description="Disordered" evidence="1">
    <location>
        <begin position="340"/>
        <end position="368"/>
    </location>
</feature>
<feature type="compositionally biased region" description="Basic and acidic residues" evidence="1">
    <location>
        <begin position="248"/>
        <end position="260"/>
    </location>
</feature>
<keyword evidence="4" id="KW-1185">Reference proteome</keyword>
<feature type="compositionally biased region" description="Polar residues" evidence="1">
    <location>
        <begin position="525"/>
        <end position="535"/>
    </location>
</feature>
<feature type="compositionally biased region" description="Gly residues" evidence="1">
    <location>
        <begin position="54"/>
        <end position="64"/>
    </location>
</feature>
<feature type="domain" description="RAMA" evidence="2">
    <location>
        <begin position="357"/>
        <end position="462"/>
    </location>
</feature>
<gene>
    <name evidence="3" type="ORF">PPROV_001127700</name>
</gene>
<comment type="caution">
    <text evidence="3">The sequence shown here is derived from an EMBL/GenBank/DDBJ whole genome shotgun (WGS) entry which is preliminary data.</text>
</comment>
<dbReference type="EMBL" id="BNJQ01000043">
    <property type="protein sequence ID" value="GHP12549.1"/>
    <property type="molecule type" value="Genomic_DNA"/>
</dbReference>
<feature type="compositionally biased region" description="Basic and acidic residues" evidence="1">
    <location>
        <begin position="225"/>
        <end position="241"/>
    </location>
</feature>
<sequence length="868" mass="93608">MARIKHTHTSLHGVPGMNMNMNMNFTSVSAAASVAAALPNHRRHNDQPGEEEGQGQGQGQGQGRGVAPEDPYRTTPSQPLTNPLCDESAGGGNASADVNNDNNVVRLRTWPNIGNRNHIALNVNATANFTSSGEEDAQNVENPSHRPKYKSIQQVHRDMVEVPDTRQRQSIDLTNDTDDDKPETPTTPADGAADAPAAAAADEPAPKRARLSEDDNAHDDDDDDEARRRREEARERLDKQRAQLLANDARRREEARERLEKERAQLLAKQAENVRQREEALKLLAQESARLLARDGEKEEEPASENADAAAAAPPTADANPLKQMTESDVNNFLAQLHSGEKDADATTPQEEEPAPENADEKDATTPHSTPVTLAMLIAAGALTPGVDKLSCKCFDNAHNAELLQDGRIRYLEMTFNSPSAFSVYCKRIYNPTRRADDGWESITYEGVTLNDMKKKFRERTAEKDKPTAIEEEPAPEHADEKDAAEPQANDATTPNEEEPAPENAGAEATTPPADTDTDTEMATQKTQSHSRPGISAQNLFAFLERSSTNNPAMQSVVNSLKNDYMTLMAENRLNTIEAKKEFTFRIKQQIETVTQPGYYETVQKALHAQHGVMPSSTEPAAGAAAQTQAMPAYPSGYAAIPTQAMPAGSAAIQTMRLARLAAQTQVMPASMEPAAGAAAQMQAMPAYTPGYAAIQTHAMPTYAGGYPAGAAAHTQAMPTYVGGYVGAAAQTQAMPTSTAQYGYNWEASAAAAQPQMHTQQHTSFRTNADTSGENRTVRTTPPSLPIVTLIHAAIKRAALTLTEEQKRVVKEKVFPALGQPAMTTHIANTVAPALFNPPRGSDLVSWSRELVAEVATACGGGAAFLTL</sequence>
<dbReference type="AlphaFoldDB" id="A0A830I681"/>
<evidence type="ECO:0000313" key="3">
    <source>
        <dbReference type="EMBL" id="GHP12549.1"/>
    </source>
</evidence>
<dbReference type="OrthoDB" id="167806at2759"/>
<feature type="region of interest" description="Disordered" evidence="1">
    <location>
        <begin position="458"/>
        <end position="535"/>
    </location>
</feature>
<organism evidence="3 4">
    <name type="scientific">Pycnococcus provasolii</name>
    <dbReference type="NCBI Taxonomy" id="41880"/>
    <lineage>
        <taxon>Eukaryota</taxon>
        <taxon>Viridiplantae</taxon>
        <taxon>Chlorophyta</taxon>
        <taxon>Pseudoscourfieldiophyceae</taxon>
        <taxon>Pseudoscourfieldiales</taxon>
        <taxon>Pycnococcaceae</taxon>
        <taxon>Pycnococcus</taxon>
    </lineage>
</organism>
<protein>
    <recommendedName>
        <fullName evidence="2">RAMA domain-containing protein</fullName>
    </recommendedName>
</protein>
<accession>A0A830I681</accession>
<proteinExistence type="predicted"/>
<feature type="compositionally biased region" description="Low complexity" evidence="1">
    <location>
        <begin position="184"/>
        <end position="203"/>
    </location>
</feature>
<feature type="region of interest" description="Disordered" evidence="1">
    <location>
        <begin position="131"/>
        <end position="260"/>
    </location>
</feature>
<evidence type="ECO:0000313" key="4">
    <source>
        <dbReference type="Proteomes" id="UP000660262"/>
    </source>
</evidence>
<feature type="compositionally biased region" description="Basic and acidic residues" evidence="1">
    <location>
        <begin position="204"/>
        <end position="215"/>
    </location>
</feature>
<dbReference type="InterPro" id="IPR040843">
    <property type="entry name" value="RAMA"/>
</dbReference>
<dbReference type="Pfam" id="PF18755">
    <property type="entry name" value="RAMA"/>
    <property type="match status" value="1"/>
</dbReference>
<feature type="compositionally biased region" description="Low complexity" evidence="1">
    <location>
        <begin position="502"/>
        <end position="515"/>
    </location>
</feature>
<evidence type="ECO:0000259" key="2">
    <source>
        <dbReference type="Pfam" id="PF18755"/>
    </source>
</evidence>
<feature type="compositionally biased region" description="Basic and acidic residues" evidence="1">
    <location>
        <begin position="459"/>
        <end position="485"/>
    </location>
</feature>
<feature type="compositionally biased region" description="Low complexity" evidence="1">
    <location>
        <begin position="304"/>
        <end position="321"/>
    </location>
</feature>
<feature type="region of interest" description="Disordered" evidence="1">
    <location>
        <begin position="41"/>
        <end position="100"/>
    </location>
</feature>
<name>A0A830I681_9CHLO</name>
<feature type="region of interest" description="Disordered" evidence="1">
    <location>
        <begin position="758"/>
        <end position="781"/>
    </location>
</feature>
<dbReference type="Proteomes" id="UP000660262">
    <property type="component" value="Unassembled WGS sequence"/>
</dbReference>
<feature type="region of interest" description="Disordered" evidence="1">
    <location>
        <begin position="293"/>
        <end position="322"/>
    </location>
</feature>
<feature type="compositionally biased region" description="Basic and acidic residues" evidence="1">
    <location>
        <begin position="155"/>
        <end position="169"/>
    </location>
</feature>
<reference evidence="3" key="1">
    <citation type="submission" date="2020-10" db="EMBL/GenBank/DDBJ databases">
        <title>Unveiling of a novel bifunctional photoreceptor, Dualchrome1, isolated from a cosmopolitan green alga.</title>
        <authorList>
            <person name="Suzuki S."/>
            <person name="Kawachi M."/>
        </authorList>
    </citation>
    <scope>NUCLEOTIDE SEQUENCE</scope>
    <source>
        <strain evidence="3">NIES 2893</strain>
    </source>
</reference>
<evidence type="ECO:0000256" key="1">
    <source>
        <dbReference type="SAM" id="MobiDB-lite"/>
    </source>
</evidence>